<accession>B0CEM8</accession>
<evidence type="ECO:0000256" key="1">
    <source>
        <dbReference type="SAM" id="Phobius"/>
    </source>
</evidence>
<dbReference type="OrthoDB" id="9554456at2"/>
<proteinExistence type="predicted"/>
<dbReference type="Proteomes" id="UP000000268">
    <property type="component" value="Chromosome"/>
</dbReference>
<dbReference type="EMBL" id="CP000828">
    <property type="protein sequence ID" value="ABW28133.1"/>
    <property type="molecule type" value="Genomic_DNA"/>
</dbReference>
<protein>
    <submittedName>
        <fullName evidence="2">Uncharacterized protein</fullName>
    </submittedName>
</protein>
<evidence type="ECO:0000313" key="3">
    <source>
        <dbReference type="Proteomes" id="UP000000268"/>
    </source>
</evidence>
<dbReference type="RefSeq" id="WP_012163561.1">
    <property type="nucleotide sequence ID" value="NC_009925.1"/>
</dbReference>
<feature type="transmembrane region" description="Helical" evidence="1">
    <location>
        <begin position="6"/>
        <end position="23"/>
    </location>
</feature>
<keyword evidence="1" id="KW-0812">Transmembrane</keyword>
<keyword evidence="1" id="KW-1133">Transmembrane helix</keyword>
<gene>
    <name evidence="2" type="ordered locus">AM1_3137</name>
</gene>
<evidence type="ECO:0000313" key="2">
    <source>
        <dbReference type="EMBL" id="ABW28133.1"/>
    </source>
</evidence>
<dbReference type="HOGENOM" id="CLU_2353382_0_0_3"/>
<name>B0CEM8_ACAM1</name>
<dbReference type="STRING" id="329726.AM1_3137"/>
<dbReference type="AlphaFoldDB" id="B0CEM8"/>
<organism evidence="2 3">
    <name type="scientific">Acaryochloris marina (strain MBIC 11017)</name>
    <dbReference type="NCBI Taxonomy" id="329726"/>
    <lineage>
        <taxon>Bacteria</taxon>
        <taxon>Bacillati</taxon>
        <taxon>Cyanobacteriota</taxon>
        <taxon>Cyanophyceae</taxon>
        <taxon>Acaryochloridales</taxon>
        <taxon>Acaryochloridaceae</taxon>
        <taxon>Acaryochloris</taxon>
    </lineage>
</organism>
<sequence length="96" mass="10544">MKWVRAIGGIAVAVGLVVGWKFYNRFSMAANVRQIFLAACAEESQCTGAVDQHFQSCFDANYHWGGRRQAGHLNGNKFTDCLREKAGAPVLPDPSK</sequence>
<keyword evidence="3" id="KW-1185">Reference proteome</keyword>
<keyword evidence="1" id="KW-0472">Membrane</keyword>
<dbReference type="KEGG" id="amr:AM1_3137"/>
<reference evidence="2 3" key="1">
    <citation type="journal article" date="2008" name="Proc. Natl. Acad. Sci. U.S.A.">
        <title>Niche adaptation and genome expansion in the chlorophyll d-producing cyanobacterium Acaryochloris marina.</title>
        <authorList>
            <person name="Swingley W.D."/>
            <person name="Chen M."/>
            <person name="Cheung P.C."/>
            <person name="Conrad A.L."/>
            <person name="Dejesa L.C."/>
            <person name="Hao J."/>
            <person name="Honchak B.M."/>
            <person name="Karbach L.E."/>
            <person name="Kurdoglu A."/>
            <person name="Lahiri S."/>
            <person name="Mastrian S.D."/>
            <person name="Miyashita H."/>
            <person name="Page L."/>
            <person name="Ramakrishna P."/>
            <person name="Satoh S."/>
            <person name="Sattley W.M."/>
            <person name="Shimada Y."/>
            <person name="Taylor H.L."/>
            <person name="Tomo T."/>
            <person name="Tsuchiya T."/>
            <person name="Wang Z.T."/>
            <person name="Raymond J."/>
            <person name="Mimuro M."/>
            <person name="Blankenship R.E."/>
            <person name="Touchman J.W."/>
        </authorList>
    </citation>
    <scope>NUCLEOTIDE SEQUENCE [LARGE SCALE GENOMIC DNA]</scope>
    <source>
        <strain evidence="3">MBIC 11017</strain>
    </source>
</reference>